<accession>A0AAE3MGP9</accession>
<dbReference type="InterPro" id="IPR003749">
    <property type="entry name" value="ThiS/MoaD-like"/>
</dbReference>
<dbReference type="InterPro" id="IPR016155">
    <property type="entry name" value="Mopterin_synth/thiamin_S_b"/>
</dbReference>
<dbReference type="CDD" id="cd00565">
    <property type="entry name" value="Ubl_ThiS"/>
    <property type="match status" value="1"/>
</dbReference>
<evidence type="ECO:0000313" key="2">
    <source>
        <dbReference type="Proteomes" id="UP001207408"/>
    </source>
</evidence>
<reference evidence="1" key="1">
    <citation type="submission" date="2022-10" db="EMBL/GenBank/DDBJ databases">
        <authorList>
            <person name="Yu W.X."/>
        </authorList>
    </citation>
    <scope>NUCLEOTIDE SEQUENCE</scope>
    <source>
        <strain evidence="1">D04</strain>
    </source>
</reference>
<dbReference type="PANTHER" id="PTHR34472">
    <property type="entry name" value="SULFUR CARRIER PROTEIN THIS"/>
    <property type="match status" value="1"/>
</dbReference>
<proteinExistence type="predicted"/>
<dbReference type="InterPro" id="IPR010035">
    <property type="entry name" value="Thi_S"/>
</dbReference>
<dbReference type="SUPFAM" id="SSF54285">
    <property type="entry name" value="MoaD/ThiS"/>
    <property type="match status" value="1"/>
</dbReference>
<dbReference type="RefSeq" id="WP_301201781.1">
    <property type="nucleotide sequence ID" value="NZ_JAPDPI010000045.1"/>
</dbReference>
<gene>
    <name evidence="1" type="primary">thiS</name>
    <name evidence="1" type="ORF">OM074_17345</name>
</gene>
<dbReference type="AlphaFoldDB" id="A0AAE3MGP9"/>
<dbReference type="NCBIfam" id="TIGR01683">
    <property type="entry name" value="thiS"/>
    <property type="match status" value="1"/>
</dbReference>
<dbReference type="Proteomes" id="UP001207408">
    <property type="component" value="Unassembled WGS sequence"/>
</dbReference>
<name>A0AAE3MGP9_9BACT</name>
<dbReference type="InterPro" id="IPR012675">
    <property type="entry name" value="Beta-grasp_dom_sf"/>
</dbReference>
<evidence type="ECO:0000313" key="1">
    <source>
        <dbReference type="EMBL" id="MCW3807401.1"/>
    </source>
</evidence>
<dbReference type="Gene3D" id="3.10.20.30">
    <property type="match status" value="1"/>
</dbReference>
<sequence>MVIIVNEEKKSVPDGLALSSLFGELGLQGPLKGIAIAINDQIVLQKKWESTVLQENDKVLIISATKGG</sequence>
<organism evidence="1 2">
    <name type="scientific">Plebeiibacterium marinum</name>
    <dbReference type="NCBI Taxonomy" id="2992111"/>
    <lineage>
        <taxon>Bacteria</taxon>
        <taxon>Pseudomonadati</taxon>
        <taxon>Bacteroidota</taxon>
        <taxon>Bacteroidia</taxon>
        <taxon>Marinilabiliales</taxon>
        <taxon>Marinilabiliaceae</taxon>
        <taxon>Plebeiibacterium</taxon>
    </lineage>
</organism>
<dbReference type="PANTHER" id="PTHR34472:SF1">
    <property type="entry name" value="SULFUR CARRIER PROTEIN THIS"/>
    <property type="match status" value="1"/>
</dbReference>
<keyword evidence="2" id="KW-1185">Reference proteome</keyword>
<dbReference type="EMBL" id="JAPDPI010000045">
    <property type="protein sequence ID" value="MCW3807401.1"/>
    <property type="molecule type" value="Genomic_DNA"/>
</dbReference>
<comment type="caution">
    <text evidence="1">The sequence shown here is derived from an EMBL/GenBank/DDBJ whole genome shotgun (WGS) entry which is preliminary data.</text>
</comment>
<dbReference type="Pfam" id="PF02597">
    <property type="entry name" value="ThiS"/>
    <property type="match status" value="1"/>
</dbReference>
<protein>
    <submittedName>
        <fullName evidence="1">Sulfur carrier protein ThiS</fullName>
    </submittedName>
</protein>